<dbReference type="RefSeq" id="WP_013345522.1">
    <property type="nucleotide sequence ID" value="NC_014541.1"/>
</dbReference>
<dbReference type="GeneID" id="67182223"/>
<keyword evidence="1" id="KW-0732">Signal</keyword>
<dbReference type="eggNOG" id="COG4067">
    <property type="taxonomic scope" value="Bacteria"/>
</dbReference>
<dbReference type="PANTHER" id="PTHR38037">
    <property type="entry name" value="ZN_PROTEASE DOMAIN-CONTAINING PROTEIN"/>
    <property type="match status" value="1"/>
</dbReference>
<dbReference type="Proteomes" id="UP000006683">
    <property type="component" value="Chromosome"/>
</dbReference>
<dbReference type="STRING" id="550540.Fbal_2013"/>
<dbReference type="AlphaFoldDB" id="E1SU83"/>
<dbReference type="EMBL" id="CP002209">
    <property type="protein sequence ID" value="ADN76216.1"/>
    <property type="molecule type" value="Genomic_DNA"/>
</dbReference>
<keyword evidence="4" id="KW-1185">Reference proteome</keyword>
<reference evidence="3 4" key="1">
    <citation type="journal article" date="2010" name="Stand. Genomic Sci.">
        <title>Complete genome sequence of Ferrimonas balearica type strain (PAT).</title>
        <authorList>
            <person name="Nolan M."/>
            <person name="Sikorski J."/>
            <person name="Davenport K."/>
            <person name="Lucas S."/>
            <person name="Glavina Del Rio T."/>
            <person name="Tice H."/>
            <person name="Cheng J."/>
            <person name="Goodwin L."/>
            <person name="Pitluck S."/>
            <person name="Liolios K."/>
            <person name="Ivanova N."/>
            <person name="Mavromatis K."/>
            <person name="Ovchinnikova G."/>
            <person name="Pati A."/>
            <person name="Chen A."/>
            <person name="Palaniappan K."/>
            <person name="Land M."/>
            <person name="Hauser L."/>
            <person name="Chang Y."/>
            <person name="Jeffries C."/>
            <person name="Tapia R."/>
            <person name="Brettin T."/>
            <person name="Detter J."/>
            <person name="Han C."/>
            <person name="Yasawong M."/>
            <person name="Rohde M."/>
            <person name="Tindall B."/>
            <person name="Goker M."/>
            <person name="Woyke T."/>
            <person name="Bristow J."/>
            <person name="Eisen J."/>
            <person name="Markowitz V."/>
            <person name="Hugenholtz P."/>
            <person name="Kyrpides N."/>
            <person name="Klenk H."/>
            <person name="Lapidus A."/>
        </authorList>
    </citation>
    <scope>NUCLEOTIDE SEQUENCE [LARGE SCALE GENOMIC DNA]</scope>
    <source>
        <strain evidence="4">DSM 9799 / CCM 4581 / KCTC 23876 / PAT</strain>
    </source>
</reference>
<dbReference type="HOGENOM" id="CLU_070079_0_0_6"/>
<feature type="signal peptide" evidence="1">
    <location>
        <begin position="1"/>
        <end position="22"/>
    </location>
</feature>
<dbReference type="PROSITE" id="PS51257">
    <property type="entry name" value="PROKAR_LIPOPROTEIN"/>
    <property type="match status" value="1"/>
</dbReference>
<sequence length="253" mass="27689">MKHAGSLALVLAAMLTGGCAMQKAVPPATEQQLNNAMETQLAQIETMLVKRCDSEVAATADYQTKVLAELNGMNVGLLALAEKATGPQITCPELPEDPNNLGDKFVLGEVERVYIQEVGQAYDARVDTGAVTSSISATNIRLFERNGEQWVRFDIPAERPAEGEEEAPGTTVEARVARFVNIKKASSDEPQRRPVIRARIRLGDYVTEAELNLTDRSHMEYPVLLGRKFFQDIAVVDVSRKYIHSGDGSQTAE</sequence>
<dbReference type="KEGG" id="fbl:Fbal_2013"/>
<evidence type="ECO:0000313" key="4">
    <source>
        <dbReference type="Proteomes" id="UP000006683"/>
    </source>
</evidence>
<dbReference type="InterPro" id="IPR021109">
    <property type="entry name" value="Peptidase_aspartic_dom_sf"/>
</dbReference>
<dbReference type="InterPro" id="IPR008503">
    <property type="entry name" value="Asp_endopeptidase"/>
</dbReference>
<dbReference type="PANTHER" id="PTHR38037:SF2">
    <property type="entry name" value="ATP-DEPENDENT ZINC PROTEASE DOMAIN-CONTAINING PROTEIN-RELATED"/>
    <property type="match status" value="1"/>
</dbReference>
<dbReference type="OrthoDB" id="8546610at2"/>
<dbReference type="SUPFAM" id="SSF50630">
    <property type="entry name" value="Acid proteases"/>
    <property type="match status" value="1"/>
</dbReference>
<evidence type="ECO:0000313" key="3">
    <source>
        <dbReference type="EMBL" id="ADN76216.1"/>
    </source>
</evidence>
<name>E1SU83_FERBD</name>
<feature type="domain" description="Retropepsin-like aspartic endopeptidase" evidence="2">
    <location>
        <begin position="106"/>
        <end position="244"/>
    </location>
</feature>
<dbReference type="Pfam" id="PF05618">
    <property type="entry name" value="Zn_protease"/>
    <property type="match status" value="1"/>
</dbReference>
<feature type="chain" id="PRO_5003151639" description="Retropepsin-like aspartic endopeptidase domain-containing protein" evidence="1">
    <location>
        <begin position="23"/>
        <end position="253"/>
    </location>
</feature>
<protein>
    <recommendedName>
        <fullName evidence="2">Retropepsin-like aspartic endopeptidase domain-containing protein</fullName>
    </recommendedName>
</protein>
<proteinExistence type="predicted"/>
<accession>E1SU83</accession>
<dbReference type="Gene3D" id="2.40.70.10">
    <property type="entry name" value="Acid Proteases"/>
    <property type="match status" value="1"/>
</dbReference>
<gene>
    <name evidence="3" type="ordered locus">Fbal_2013</name>
</gene>
<evidence type="ECO:0000256" key="1">
    <source>
        <dbReference type="SAM" id="SignalP"/>
    </source>
</evidence>
<evidence type="ECO:0000259" key="2">
    <source>
        <dbReference type="Pfam" id="PF05618"/>
    </source>
</evidence>
<organism evidence="3 4">
    <name type="scientific">Ferrimonas balearica (strain DSM 9799 / CCM 4581 / KCTC 23876 / PAT)</name>
    <dbReference type="NCBI Taxonomy" id="550540"/>
    <lineage>
        <taxon>Bacteria</taxon>
        <taxon>Pseudomonadati</taxon>
        <taxon>Pseudomonadota</taxon>
        <taxon>Gammaproteobacteria</taxon>
        <taxon>Alteromonadales</taxon>
        <taxon>Ferrimonadaceae</taxon>
        <taxon>Ferrimonas</taxon>
    </lineage>
</organism>